<evidence type="ECO:0000256" key="9">
    <source>
        <dbReference type="ARBA" id="ARBA00022801"/>
    </source>
</evidence>
<dbReference type="Pfam" id="PF22251">
    <property type="entry name" value="PFF1_TM"/>
    <property type="match status" value="1"/>
</dbReference>
<dbReference type="PANTHER" id="PTHR12147:SF58">
    <property type="entry name" value="VACUOLAR MEMBRANE PROTEASE"/>
    <property type="match status" value="1"/>
</dbReference>
<evidence type="ECO:0000259" key="20">
    <source>
        <dbReference type="Pfam" id="PF22251"/>
    </source>
</evidence>
<dbReference type="SUPFAM" id="SSF53187">
    <property type="entry name" value="Zn-dependent exopeptidases"/>
    <property type="match status" value="1"/>
</dbReference>
<keyword evidence="13 17" id="KW-0472">Membrane</keyword>
<dbReference type="Gene3D" id="3.40.630.10">
    <property type="entry name" value="Zn peptidases"/>
    <property type="match status" value="1"/>
</dbReference>
<keyword evidence="6 15" id="KW-0645">Protease</keyword>
<comment type="function">
    <text evidence="2">May be involved in vacuolar sorting and osmoregulation.</text>
</comment>
<comment type="caution">
    <text evidence="21">The sequence shown here is derived from an EMBL/GenBank/DDBJ whole genome shotgun (WGS) entry which is preliminary data.</text>
</comment>
<dbReference type="InterPro" id="IPR048024">
    <property type="entry name" value="Fxna-like_M28_dom"/>
</dbReference>
<feature type="region of interest" description="Disordered" evidence="16">
    <location>
        <begin position="879"/>
        <end position="899"/>
    </location>
</feature>
<dbReference type="EC" id="3.4.-.-" evidence="15"/>
<keyword evidence="11 17" id="KW-1133">Transmembrane helix</keyword>
<feature type="domain" description="Peptidase M28" evidence="18">
    <location>
        <begin position="118"/>
        <end position="296"/>
    </location>
</feature>
<name>A0A9P6EU17_9AGAR</name>
<feature type="transmembrane region" description="Helical" evidence="17">
    <location>
        <begin position="483"/>
        <end position="504"/>
    </location>
</feature>
<keyword evidence="14" id="KW-0325">Glycoprotein</keyword>
<evidence type="ECO:0000259" key="19">
    <source>
        <dbReference type="Pfam" id="PF22250"/>
    </source>
</evidence>
<dbReference type="InterPro" id="IPR053976">
    <property type="entry name" value="PFF1_TM"/>
</dbReference>
<evidence type="ECO:0000256" key="13">
    <source>
        <dbReference type="ARBA" id="ARBA00023136"/>
    </source>
</evidence>
<dbReference type="EMBL" id="MU157825">
    <property type="protein sequence ID" value="KAF9535034.1"/>
    <property type="molecule type" value="Genomic_DNA"/>
</dbReference>
<dbReference type="InterPro" id="IPR053975">
    <property type="entry name" value="PFF1_C"/>
</dbReference>
<feature type="transmembrane region" description="Helical" evidence="17">
    <location>
        <begin position="743"/>
        <end position="763"/>
    </location>
</feature>
<feature type="transmembrane region" description="Helical" evidence="17">
    <location>
        <begin position="775"/>
        <end position="796"/>
    </location>
</feature>
<keyword evidence="5" id="KW-0926">Vacuole</keyword>
<keyword evidence="10 15" id="KW-0862">Zinc</keyword>
<feature type="transmembrane region" description="Helical" evidence="17">
    <location>
        <begin position="516"/>
        <end position="542"/>
    </location>
</feature>
<protein>
    <recommendedName>
        <fullName evidence="15">Peptide hydrolase</fullName>
        <ecNumber evidence="15">3.4.-.-</ecNumber>
    </recommendedName>
</protein>
<keyword evidence="8 15" id="KW-0479">Metal-binding</keyword>
<dbReference type="CDD" id="cd03875">
    <property type="entry name" value="M28_Fxna_like"/>
    <property type="match status" value="1"/>
</dbReference>
<sequence length="1077" mass="118983">MAIKAASVLGYRVLPTSIVALVTYLALFISLIVTDSLPSVPEAGKQAGLNAKQAYEDLRHITAHPHPYNSHANDRVRKHILERLQGIAHQYPHVEVDDDLRSNGSWAGTYGVYFEGTNILVKINGTQNLTRGGVLFSAHYDSVSTAPGATDDGMGVATAMQLVQFFAENRTPRTAVFNINNGEEDWLNGAHAFLQHPWSNLTNTFLNLEGAAAGGRPILFRATSTSSVRAFRNTKRVPHPHANVLSSDAFARGFIRSGTDYSVYTSPGPHRGMNGLDLAFYKGRSKYHTKYDAIPYTIGGEKSLWSMMEVARGVGINLLNVPLDEDREDVPNETVDFRTENGDAPVYLDLFKAILLVFPISRLLIFNILALIIGPVILIVALACEKLYVGTRERQHAIAQDDPHPTVGPPARHPTPPLLQHESHSTVQETPHLRYVHRLPVPGDLDSDEHVSELADDERIGGTHQKEGRAAHWAHTLWMHLKFWVALFVVSGLLLLLMWGYVVINPFAMYSSPYTVLFSFASLAYLVLTVVLTFPSSVPFYHPKFKLLLFTDAVPPPAQQQKLVIFIHLYIFTWALLVVSTFGITKLKPGVGSGYLISVWNVSAGVGCFLAVIEAIILTSLWKPSASSAAGGPSYEELPGEDSSRHLPRRQNSFQDTERHLEDLDERTPLIYRNHQSHEDGTLHPSRGHIAADKEEGGSVGTLATWWWIPQFLLSVPIPVMLFAHVTMVIVDGTAQTLSDGPSPWSVYSMVAIPAVLLVLPLAPFSYKLRPFRPLTLFIFIIFVLSTVYAFLLSPFNVEEPLKVYFQQTVQLDALSSSWSPPTGTTKVVTALIGPKRYLRPSLLPYLPSSQLDPNSINCGSDPLKIGLTRCEWSVGSKMAPSPGTLKSTQMTTTEEENTKWGDSEFLKATVKRTGPSTAQIRVRGRNTRSCRVYFDAQPVFKYNISESRKDGSLFAGSTMQKGYDVPSTGVKEVRLWSRTWEKEFVVDVGWGNKTDNSGLDVMEGRVACEWNEYESALVDSGPFGHKDVGGLRGDGVQDANRPKIPALEEVLASLPEWAVVSKATDGLVEAWAPFVI</sequence>
<feature type="transmembrane region" description="Helical" evidence="17">
    <location>
        <begin position="12"/>
        <end position="33"/>
    </location>
</feature>
<dbReference type="InterPro" id="IPR007484">
    <property type="entry name" value="Peptidase_M28"/>
</dbReference>
<dbReference type="GO" id="GO:0005774">
    <property type="term" value="C:vacuolar membrane"/>
    <property type="evidence" value="ECO:0007669"/>
    <property type="project" value="UniProtKB-SubCell"/>
</dbReference>
<evidence type="ECO:0000256" key="16">
    <source>
        <dbReference type="SAM" id="MobiDB-lite"/>
    </source>
</evidence>
<feature type="transmembrane region" description="Helical" evidence="17">
    <location>
        <begin position="563"/>
        <end position="585"/>
    </location>
</feature>
<reference evidence="21" key="1">
    <citation type="submission" date="2020-11" db="EMBL/GenBank/DDBJ databases">
        <authorList>
            <consortium name="DOE Joint Genome Institute"/>
            <person name="Ahrendt S."/>
            <person name="Riley R."/>
            <person name="Andreopoulos W."/>
            <person name="Labutti K."/>
            <person name="Pangilinan J."/>
            <person name="Ruiz-Duenas F.J."/>
            <person name="Barrasa J.M."/>
            <person name="Sanchez-Garcia M."/>
            <person name="Camarero S."/>
            <person name="Miyauchi S."/>
            <person name="Serrano A."/>
            <person name="Linde D."/>
            <person name="Babiker R."/>
            <person name="Drula E."/>
            <person name="Ayuso-Fernandez I."/>
            <person name="Pacheco R."/>
            <person name="Padilla G."/>
            <person name="Ferreira P."/>
            <person name="Barriuso J."/>
            <person name="Kellner H."/>
            <person name="Castanera R."/>
            <person name="Alfaro M."/>
            <person name="Ramirez L."/>
            <person name="Pisabarro A.G."/>
            <person name="Kuo A."/>
            <person name="Tritt A."/>
            <person name="Lipzen A."/>
            <person name="He G."/>
            <person name="Yan M."/>
            <person name="Ng V."/>
            <person name="Cullen D."/>
            <person name="Martin F."/>
            <person name="Rosso M.-N."/>
            <person name="Henrissat B."/>
            <person name="Hibbett D."/>
            <person name="Martinez A.T."/>
            <person name="Grigoriev I.V."/>
        </authorList>
    </citation>
    <scope>NUCLEOTIDE SEQUENCE</scope>
    <source>
        <strain evidence="21">CBS 506.95</strain>
    </source>
</reference>
<keyword evidence="22" id="KW-1185">Reference proteome</keyword>
<feature type="transmembrane region" description="Helical" evidence="17">
    <location>
        <begin position="363"/>
        <end position="384"/>
    </location>
</feature>
<feature type="region of interest" description="Disordered" evidence="16">
    <location>
        <begin position="632"/>
        <end position="659"/>
    </location>
</feature>
<dbReference type="InterPro" id="IPR045175">
    <property type="entry name" value="M28_fam"/>
</dbReference>
<evidence type="ECO:0000256" key="14">
    <source>
        <dbReference type="ARBA" id="ARBA00023180"/>
    </source>
</evidence>
<keyword evidence="9 15" id="KW-0378">Hydrolase</keyword>
<dbReference type="GO" id="GO:0006508">
    <property type="term" value="P:proteolysis"/>
    <property type="evidence" value="ECO:0007669"/>
    <property type="project" value="UniProtKB-KW"/>
</dbReference>
<dbReference type="GO" id="GO:0008235">
    <property type="term" value="F:metalloexopeptidase activity"/>
    <property type="evidence" value="ECO:0007669"/>
    <property type="project" value="InterPro"/>
</dbReference>
<dbReference type="Proteomes" id="UP000807306">
    <property type="component" value="Unassembled WGS sequence"/>
</dbReference>
<dbReference type="Pfam" id="PF04389">
    <property type="entry name" value="Peptidase_M28"/>
    <property type="match status" value="1"/>
</dbReference>
<dbReference type="PANTHER" id="PTHR12147">
    <property type="entry name" value="METALLOPEPTIDASE M28 FAMILY MEMBER"/>
    <property type="match status" value="1"/>
</dbReference>
<evidence type="ECO:0000256" key="3">
    <source>
        <dbReference type="ARBA" id="ARBA00004128"/>
    </source>
</evidence>
<feature type="domain" description="Vacuolar membrane protease C-terminal" evidence="19">
    <location>
        <begin position="802"/>
        <end position="1070"/>
    </location>
</feature>
<comment type="similarity">
    <text evidence="4 15">Belongs to the peptidase M28 family.</text>
</comment>
<evidence type="ECO:0000256" key="4">
    <source>
        <dbReference type="ARBA" id="ARBA00010918"/>
    </source>
</evidence>
<evidence type="ECO:0000256" key="15">
    <source>
        <dbReference type="RuleBase" id="RU361240"/>
    </source>
</evidence>
<keyword evidence="7 17" id="KW-0812">Transmembrane</keyword>
<accession>A0A9P6EU17</accession>
<comment type="cofactor">
    <cofactor evidence="1">
        <name>Zn(2+)</name>
        <dbReference type="ChEBI" id="CHEBI:29105"/>
    </cofactor>
</comment>
<evidence type="ECO:0000313" key="21">
    <source>
        <dbReference type="EMBL" id="KAF9535034.1"/>
    </source>
</evidence>
<gene>
    <name evidence="21" type="ORF">CPB83DRAFT_888966</name>
</gene>
<evidence type="ECO:0000256" key="7">
    <source>
        <dbReference type="ARBA" id="ARBA00022692"/>
    </source>
</evidence>
<evidence type="ECO:0000256" key="11">
    <source>
        <dbReference type="ARBA" id="ARBA00022989"/>
    </source>
</evidence>
<evidence type="ECO:0000256" key="1">
    <source>
        <dbReference type="ARBA" id="ARBA00001947"/>
    </source>
</evidence>
<dbReference type="AlphaFoldDB" id="A0A9P6EU17"/>
<evidence type="ECO:0000313" key="22">
    <source>
        <dbReference type="Proteomes" id="UP000807306"/>
    </source>
</evidence>
<evidence type="ECO:0000256" key="8">
    <source>
        <dbReference type="ARBA" id="ARBA00022723"/>
    </source>
</evidence>
<dbReference type="Pfam" id="PF22250">
    <property type="entry name" value="PFF1_C"/>
    <property type="match status" value="1"/>
</dbReference>
<dbReference type="OrthoDB" id="76293at2759"/>
<evidence type="ECO:0000256" key="17">
    <source>
        <dbReference type="SAM" id="Phobius"/>
    </source>
</evidence>
<feature type="domain" description="Vacuolar membrane protease transmembrane" evidence="20">
    <location>
        <begin position="482"/>
        <end position="769"/>
    </location>
</feature>
<organism evidence="21 22">
    <name type="scientific">Crepidotus variabilis</name>
    <dbReference type="NCBI Taxonomy" id="179855"/>
    <lineage>
        <taxon>Eukaryota</taxon>
        <taxon>Fungi</taxon>
        <taxon>Dikarya</taxon>
        <taxon>Basidiomycota</taxon>
        <taxon>Agaricomycotina</taxon>
        <taxon>Agaricomycetes</taxon>
        <taxon>Agaricomycetidae</taxon>
        <taxon>Agaricales</taxon>
        <taxon>Agaricineae</taxon>
        <taxon>Crepidotaceae</taxon>
        <taxon>Crepidotus</taxon>
    </lineage>
</organism>
<feature type="transmembrane region" description="Helical" evidence="17">
    <location>
        <begin position="712"/>
        <end position="731"/>
    </location>
</feature>
<comment type="subcellular location">
    <subcellularLocation>
        <location evidence="3">Vacuole membrane</location>
        <topology evidence="3">Multi-pass membrane protein</topology>
    </subcellularLocation>
</comment>
<keyword evidence="12" id="KW-0482">Metalloprotease</keyword>
<evidence type="ECO:0000256" key="2">
    <source>
        <dbReference type="ARBA" id="ARBA00003273"/>
    </source>
</evidence>
<evidence type="ECO:0000256" key="5">
    <source>
        <dbReference type="ARBA" id="ARBA00022554"/>
    </source>
</evidence>
<evidence type="ECO:0000259" key="18">
    <source>
        <dbReference type="Pfam" id="PF04389"/>
    </source>
</evidence>
<evidence type="ECO:0000256" key="10">
    <source>
        <dbReference type="ARBA" id="ARBA00022833"/>
    </source>
</evidence>
<evidence type="ECO:0000256" key="6">
    <source>
        <dbReference type="ARBA" id="ARBA00022670"/>
    </source>
</evidence>
<evidence type="ECO:0000256" key="12">
    <source>
        <dbReference type="ARBA" id="ARBA00023049"/>
    </source>
</evidence>
<feature type="transmembrane region" description="Helical" evidence="17">
    <location>
        <begin position="597"/>
        <end position="618"/>
    </location>
</feature>
<proteinExistence type="inferred from homology"/>
<dbReference type="GO" id="GO:0046872">
    <property type="term" value="F:metal ion binding"/>
    <property type="evidence" value="ECO:0007669"/>
    <property type="project" value="UniProtKB-KW"/>
</dbReference>